<evidence type="ECO:0000313" key="4">
    <source>
        <dbReference type="Proteomes" id="UP001138708"/>
    </source>
</evidence>
<reference evidence="1" key="1">
    <citation type="submission" date="2020-01" db="EMBL/GenBank/DDBJ databases">
        <authorList>
            <person name="Rat A."/>
        </authorList>
    </citation>
    <scope>NUCLEOTIDE SEQUENCE</scope>
    <source>
        <strain evidence="1">LMG 31161</strain>
    </source>
</reference>
<dbReference type="EMBL" id="JAAVUP010000002">
    <property type="protein sequence ID" value="NKE16941.1"/>
    <property type="molecule type" value="Genomic_DNA"/>
</dbReference>
<dbReference type="GO" id="GO:0016746">
    <property type="term" value="F:acyltransferase activity"/>
    <property type="evidence" value="ECO:0007669"/>
    <property type="project" value="InterPro"/>
</dbReference>
<dbReference type="SUPFAM" id="SSF53901">
    <property type="entry name" value="Thiolase-like"/>
    <property type="match status" value="1"/>
</dbReference>
<comment type="caution">
    <text evidence="1">The sequence shown here is derived from an EMBL/GenBank/DDBJ whole genome shotgun (WGS) entry which is preliminary data.</text>
</comment>
<dbReference type="RefSeq" id="WP_168040824.1">
    <property type="nucleotide sequence ID" value="NZ_JAAEDK010000057.1"/>
</dbReference>
<dbReference type="EMBL" id="JAAEDK010000057">
    <property type="protein sequence ID" value="MBR0661565.1"/>
    <property type="molecule type" value="Genomic_DNA"/>
</dbReference>
<reference evidence="1" key="3">
    <citation type="journal article" date="2021" name="Syst. Appl. Microbiol.">
        <title>Roseomonas hellenica sp. nov., isolated from roots of wild-growing Alkanna tinctoria.</title>
        <authorList>
            <person name="Rat A."/>
            <person name="Naranjo H.D."/>
            <person name="Lebbe L."/>
            <person name="Cnockaert M."/>
            <person name="Krigas N."/>
            <person name="Grigoriadou K."/>
            <person name="Maloupa E."/>
            <person name="Willems A."/>
        </authorList>
    </citation>
    <scope>NUCLEOTIDE SEQUENCE</scope>
    <source>
        <strain evidence="1">LMG 31161</strain>
    </source>
</reference>
<name>A0A9X9WMK5_9PROT</name>
<keyword evidence="3" id="KW-1185">Reference proteome</keyword>
<dbReference type="Proteomes" id="UP001138708">
    <property type="component" value="Unassembled WGS sequence"/>
</dbReference>
<evidence type="ECO:0000313" key="1">
    <source>
        <dbReference type="EMBL" id="MBR0661565.1"/>
    </source>
</evidence>
<organism evidence="1 4">
    <name type="scientific">Neoroseomonas oryzicola</name>
    <dbReference type="NCBI Taxonomy" id="535904"/>
    <lineage>
        <taxon>Bacteria</taxon>
        <taxon>Pseudomonadati</taxon>
        <taxon>Pseudomonadota</taxon>
        <taxon>Alphaproteobacteria</taxon>
        <taxon>Acetobacterales</taxon>
        <taxon>Acetobacteraceae</taxon>
        <taxon>Neoroseomonas</taxon>
    </lineage>
</organism>
<dbReference type="NCBIfam" id="NF004798">
    <property type="entry name" value="PRK06147.1"/>
    <property type="match status" value="1"/>
</dbReference>
<protein>
    <recommendedName>
        <fullName evidence="5">3-oxoacyl-ACP synthase</fullName>
    </recommendedName>
</protein>
<gene>
    <name evidence="2" type="ORF">GWK15_08310</name>
    <name evidence="1" type="ORF">GXW75_20085</name>
</gene>
<proteinExistence type="predicted"/>
<evidence type="ECO:0000313" key="3">
    <source>
        <dbReference type="Proteomes" id="UP000746741"/>
    </source>
</evidence>
<evidence type="ECO:0000313" key="2">
    <source>
        <dbReference type="EMBL" id="NKE16941.1"/>
    </source>
</evidence>
<dbReference type="AlphaFoldDB" id="A0A9X9WMK5"/>
<sequence length="365" mass="38574">MSAPLAVLASGLVCGLGLTAEESCAAIRCGINNFQETRFIGQDGEWLIASEVTLEEPWRGHAKLARMAARAIAECLAAAAETVAPERVPVLLCVAEEQRPGRLSGLDSLLLQEIAALLGHDLHPSSRVVPQGRVGGAIALLNARQFLAAGHARVIVAGVDSYLIAQTLMGYDGEDRLLTKANSNGFIPGEAAGAVLLALQDSEGPQAPLLVTGLGFGREAAHYGSGKPLRAEGLVQAIRAALADAGIGLKDCDHRIADVSGEQYRFKEAALAITRILRDRKVWFGLWHPADCIGEVGAATLPAMLAMLLAGARKDYLPGPVFLGHLGNDDDKRASFVARATTPQTLALETRAEETFGQRRRSALV</sequence>
<reference evidence="2 3" key="2">
    <citation type="submission" date="2020-02" db="EMBL/GenBank/DDBJ databases">
        <authorList>
            <person name="Sun Q."/>
            <person name="Inoue M."/>
        </authorList>
    </citation>
    <scope>NUCLEOTIDE SEQUENCE [LARGE SCALE GENOMIC DNA]</scope>
    <source>
        <strain evidence="2 3">KCTC 22478</strain>
    </source>
</reference>
<dbReference type="Proteomes" id="UP000746741">
    <property type="component" value="Unassembled WGS sequence"/>
</dbReference>
<dbReference type="InterPro" id="IPR016039">
    <property type="entry name" value="Thiolase-like"/>
</dbReference>
<accession>A0A9X9WMK5</accession>
<evidence type="ECO:0008006" key="5">
    <source>
        <dbReference type="Google" id="ProtNLM"/>
    </source>
</evidence>
<dbReference type="Gene3D" id="3.40.47.10">
    <property type="match status" value="1"/>
</dbReference>